<proteinExistence type="predicted"/>
<evidence type="ECO:0000256" key="1">
    <source>
        <dbReference type="SAM" id="Phobius"/>
    </source>
</evidence>
<evidence type="ECO:0000313" key="2">
    <source>
        <dbReference type="EMBL" id="EHQ34164.1"/>
    </source>
</evidence>
<evidence type="ECO:0000313" key="3">
    <source>
        <dbReference type="Proteomes" id="UP000005741"/>
    </source>
</evidence>
<keyword evidence="3" id="KW-1185">Reference proteome</keyword>
<dbReference type="Proteomes" id="UP000005741">
    <property type="component" value="Chromosome"/>
</dbReference>
<feature type="transmembrane region" description="Helical" evidence="1">
    <location>
        <begin position="65"/>
        <end position="93"/>
    </location>
</feature>
<dbReference type="EMBL" id="CM001436">
    <property type="protein sequence ID" value="EHQ34164.1"/>
    <property type="molecule type" value="Genomic_DNA"/>
</dbReference>
<keyword evidence="1" id="KW-1133">Transmembrane helix</keyword>
<keyword evidence="1" id="KW-0812">Transmembrane</keyword>
<dbReference type="HOGENOM" id="CLU_1922811_0_0_2"/>
<name>H1YY69_9EURY</name>
<sequence>MTVIKEVELLGFDVWQLSKICLLISLIMGFIISLIIGIFTFLGIILPPSFFVTLSGSEWTVADIIANSVLFSVFSGMFGLGIGALSVIVYNMLSGYFGGVMLYTFEEELPDDILNEGSSDKESSNEMIGYE</sequence>
<accession>H1YY69</accession>
<dbReference type="AlphaFoldDB" id="H1YY69"/>
<dbReference type="InParanoid" id="H1YY69"/>
<evidence type="ECO:0008006" key="4">
    <source>
        <dbReference type="Google" id="ProtNLM"/>
    </source>
</evidence>
<gene>
    <name evidence="2" type="ORF">Metlim_0011</name>
</gene>
<feature type="transmembrane region" description="Helical" evidence="1">
    <location>
        <begin position="20"/>
        <end position="45"/>
    </location>
</feature>
<organism evidence="2 3">
    <name type="scientific">Methanoplanus limicola DSM 2279</name>
    <dbReference type="NCBI Taxonomy" id="937775"/>
    <lineage>
        <taxon>Archaea</taxon>
        <taxon>Methanobacteriati</taxon>
        <taxon>Methanobacteriota</taxon>
        <taxon>Stenosarchaea group</taxon>
        <taxon>Methanomicrobia</taxon>
        <taxon>Methanomicrobiales</taxon>
        <taxon>Methanomicrobiaceae</taxon>
        <taxon>Methanoplanus</taxon>
    </lineage>
</organism>
<reference evidence="2 3" key="1">
    <citation type="submission" date="2011-10" db="EMBL/GenBank/DDBJ databases">
        <title>The Improved High-Quality Draft genome of Methanoplanus limicola DSM 2279.</title>
        <authorList>
            <consortium name="US DOE Joint Genome Institute (JGI-PGF)"/>
            <person name="Lucas S."/>
            <person name="Copeland A."/>
            <person name="Lapidus A."/>
            <person name="Glavina del Rio T."/>
            <person name="Dalin E."/>
            <person name="Tice H."/>
            <person name="Bruce D."/>
            <person name="Goodwin L."/>
            <person name="Pitluck S."/>
            <person name="Peters L."/>
            <person name="Mikhailova N."/>
            <person name="Lu M."/>
            <person name="Kyrpides N."/>
            <person name="Mavromatis K."/>
            <person name="Ivanova N."/>
            <person name="Markowitz V."/>
            <person name="Cheng J.-F."/>
            <person name="Hugenholtz P."/>
            <person name="Woyke T."/>
            <person name="Wu D."/>
            <person name="Wirth R."/>
            <person name="Brambilla E.-M."/>
            <person name="Klenk H.-P."/>
            <person name="Eisen J.A."/>
        </authorList>
    </citation>
    <scope>NUCLEOTIDE SEQUENCE [LARGE SCALE GENOMIC DNA]</scope>
    <source>
        <strain evidence="2 3">DSM 2279</strain>
    </source>
</reference>
<protein>
    <recommendedName>
        <fullName evidence="4">DUF3566 domain-containing protein</fullName>
    </recommendedName>
</protein>
<keyword evidence="1" id="KW-0472">Membrane</keyword>
<dbReference type="RefSeq" id="WP_004075744.1">
    <property type="nucleotide sequence ID" value="NZ_CM001436.1"/>
</dbReference>